<keyword evidence="3" id="KW-1003">Cell membrane</keyword>
<feature type="transmembrane region" description="Helical" evidence="7">
    <location>
        <begin position="183"/>
        <end position="204"/>
    </location>
</feature>
<comment type="similarity">
    <text evidence="2 7">Belongs to the UPF0056 (MarC) family.</text>
</comment>
<evidence type="ECO:0000256" key="1">
    <source>
        <dbReference type="ARBA" id="ARBA00004651"/>
    </source>
</evidence>
<evidence type="ECO:0000256" key="6">
    <source>
        <dbReference type="ARBA" id="ARBA00023136"/>
    </source>
</evidence>
<proteinExistence type="inferred from homology"/>
<dbReference type="PANTHER" id="PTHR33508">
    <property type="entry name" value="UPF0056 MEMBRANE PROTEIN YHCE"/>
    <property type="match status" value="1"/>
</dbReference>
<feature type="transmembrane region" description="Helical" evidence="7">
    <location>
        <begin position="113"/>
        <end position="135"/>
    </location>
</feature>
<gene>
    <name evidence="8" type="ORF">MmiEs2_07070</name>
</gene>
<comment type="subcellular location">
    <subcellularLocation>
        <location evidence="1 7">Cell membrane</location>
        <topology evidence="1 7">Multi-pass membrane protein</topology>
    </subcellularLocation>
</comment>
<feature type="transmembrane region" description="Helical" evidence="7">
    <location>
        <begin position="141"/>
        <end position="162"/>
    </location>
</feature>
<dbReference type="Pfam" id="PF01914">
    <property type="entry name" value="MarC"/>
    <property type="match status" value="1"/>
</dbReference>
<dbReference type="AlphaFoldDB" id="A0AA96VHU9"/>
<evidence type="ECO:0000256" key="2">
    <source>
        <dbReference type="ARBA" id="ARBA00009784"/>
    </source>
</evidence>
<dbReference type="RefSeq" id="WP_316560059.1">
    <property type="nucleotide sequence ID" value="NZ_CP131062.1"/>
</dbReference>
<feature type="transmembrane region" description="Helical" evidence="7">
    <location>
        <begin position="75"/>
        <end position="92"/>
    </location>
</feature>
<evidence type="ECO:0000256" key="7">
    <source>
        <dbReference type="RuleBase" id="RU362048"/>
    </source>
</evidence>
<evidence type="ECO:0000313" key="8">
    <source>
        <dbReference type="EMBL" id="WNY28516.1"/>
    </source>
</evidence>
<evidence type="ECO:0000256" key="4">
    <source>
        <dbReference type="ARBA" id="ARBA00022692"/>
    </source>
</evidence>
<keyword evidence="6 7" id="KW-0472">Membrane</keyword>
<dbReference type="Proteomes" id="UP001302662">
    <property type="component" value="Chromosome"/>
</dbReference>
<accession>A0AA96VHU9</accession>
<evidence type="ECO:0000313" key="9">
    <source>
        <dbReference type="Proteomes" id="UP001302662"/>
    </source>
</evidence>
<organism evidence="8 9">
    <name type="scientific">Methanimicrococcus stummii</name>
    <dbReference type="NCBI Taxonomy" id="3028294"/>
    <lineage>
        <taxon>Archaea</taxon>
        <taxon>Methanobacteriati</taxon>
        <taxon>Methanobacteriota</taxon>
        <taxon>Stenosarchaea group</taxon>
        <taxon>Methanomicrobia</taxon>
        <taxon>Methanosarcinales</taxon>
        <taxon>Methanosarcinaceae</taxon>
        <taxon>Methanimicrococcus</taxon>
    </lineage>
</organism>
<dbReference type="InterPro" id="IPR002771">
    <property type="entry name" value="Multi_antbiot-R_MarC"/>
</dbReference>
<evidence type="ECO:0000256" key="5">
    <source>
        <dbReference type="ARBA" id="ARBA00022989"/>
    </source>
</evidence>
<keyword evidence="4 7" id="KW-0812">Transmembrane</keyword>
<dbReference type="GeneID" id="85197165"/>
<feature type="transmembrane region" description="Helical" evidence="7">
    <location>
        <begin position="48"/>
        <end position="69"/>
    </location>
</feature>
<keyword evidence="5 7" id="KW-1133">Transmembrane helix</keyword>
<evidence type="ECO:0000256" key="3">
    <source>
        <dbReference type="ARBA" id="ARBA00022475"/>
    </source>
</evidence>
<reference evidence="8 9" key="1">
    <citation type="submission" date="2023-07" db="EMBL/GenBank/DDBJ databases">
        <title>Closed genome sequence of Methanimicrococcus sp. Es2.</title>
        <authorList>
            <person name="Protasov E."/>
            <person name="Platt K."/>
            <person name="Reeh H."/>
            <person name="Poehlein A."/>
            <person name="Daniel R."/>
            <person name="Brune A."/>
        </authorList>
    </citation>
    <scope>NUCLEOTIDE SEQUENCE [LARGE SCALE GENOMIC DNA]</scope>
    <source>
        <strain evidence="8 9">Es2</strain>
    </source>
</reference>
<dbReference type="EMBL" id="CP131062">
    <property type="protein sequence ID" value="WNY28516.1"/>
    <property type="molecule type" value="Genomic_DNA"/>
</dbReference>
<dbReference type="GO" id="GO:0005886">
    <property type="term" value="C:plasma membrane"/>
    <property type="evidence" value="ECO:0007669"/>
    <property type="project" value="UniProtKB-SubCell"/>
</dbReference>
<dbReference type="KEGG" id="mees:MmiEs2_07070"/>
<dbReference type="NCBIfam" id="TIGR00427">
    <property type="entry name" value="NAAT family transporter"/>
    <property type="match status" value="1"/>
</dbReference>
<keyword evidence="9" id="KW-1185">Reference proteome</keyword>
<name>A0AA96VHU9_9EURY</name>
<feature type="transmembrane region" description="Helical" evidence="7">
    <location>
        <begin position="6"/>
        <end position="28"/>
    </location>
</feature>
<protein>
    <recommendedName>
        <fullName evidence="7">UPF0056 membrane protein</fullName>
    </recommendedName>
</protein>
<dbReference type="PANTHER" id="PTHR33508:SF1">
    <property type="entry name" value="UPF0056 MEMBRANE PROTEIN YHCE"/>
    <property type="match status" value="1"/>
</dbReference>
<sequence>MDNVIASFIFAFTAVFVIVNPLSGLFTFMSMTSGYQQKSKNQYAKKSILLAMGMALFFAVAGSFVLNLFNINIDALRIAGGIILISVGFNMMTAKVNPIVSSTGIAESTDKDFWVFPIAIPLLCGPGTISTVIILTGGQDIWGVLIVLIAIVAVYSIAYLMFRSSEAISKRISYTGMLVITRPLGLLLSALAVGMIMTGLQNYITDLLRNLLAEFIEPLNGTAAADPAALAGAADTATGTAADAANPPV</sequence>